<dbReference type="EMBL" id="JAFITR010000072">
    <property type="protein sequence ID" value="MBN4067149.1"/>
    <property type="molecule type" value="Genomic_DNA"/>
</dbReference>
<reference evidence="2 3" key="1">
    <citation type="submission" date="2021-02" db="EMBL/GenBank/DDBJ databases">
        <title>Activity-based single-cell genomes from oceanic crustal fluid captures similar information to metagenomic and metatranscriptomic surveys with orders of magnitude less sampling.</title>
        <authorList>
            <person name="D'Angelo T.S."/>
            <person name="Orcutt B.N."/>
        </authorList>
    </citation>
    <scope>NUCLEOTIDE SEQUENCE [LARGE SCALE GENOMIC DNA]</scope>
    <source>
        <strain evidence="2">AH-315-G07</strain>
    </source>
</reference>
<evidence type="ECO:0000313" key="3">
    <source>
        <dbReference type="Proteomes" id="UP000722121"/>
    </source>
</evidence>
<organism evidence="2 3">
    <name type="scientific">Simkania negevensis</name>
    <dbReference type="NCBI Taxonomy" id="83561"/>
    <lineage>
        <taxon>Bacteria</taxon>
        <taxon>Pseudomonadati</taxon>
        <taxon>Chlamydiota</taxon>
        <taxon>Chlamydiia</taxon>
        <taxon>Parachlamydiales</taxon>
        <taxon>Simkaniaceae</taxon>
        <taxon>Simkania</taxon>
    </lineage>
</organism>
<dbReference type="Gene3D" id="3.90.230.10">
    <property type="entry name" value="Creatinase/methionine aminopeptidase superfamily"/>
    <property type="match status" value="1"/>
</dbReference>
<comment type="caution">
    <text evidence="2">The sequence shown here is derived from an EMBL/GenBank/DDBJ whole genome shotgun (WGS) entry which is preliminary data.</text>
</comment>
<dbReference type="PANTHER" id="PTHR46112">
    <property type="entry name" value="AMINOPEPTIDASE"/>
    <property type="match status" value="1"/>
</dbReference>
<dbReference type="Proteomes" id="UP000722121">
    <property type="component" value="Unassembled WGS sequence"/>
</dbReference>
<gene>
    <name evidence="2" type="ORF">JYU14_03595</name>
</gene>
<evidence type="ECO:0000313" key="2">
    <source>
        <dbReference type="EMBL" id="MBN4067149.1"/>
    </source>
</evidence>
<keyword evidence="3" id="KW-1185">Reference proteome</keyword>
<dbReference type="InterPro" id="IPR000994">
    <property type="entry name" value="Pept_M24"/>
</dbReference>
<protein>
    <submittedName>
        <fullName evidence="2">M24 family metallopeptidase</fullName>
    </submittedName>
</protein>
<feature type="domain" description="Peptidase M24" evidence="1">
    <location>
        <begin position="174"/>
        <end position="377"/>
    </location>
</feature>
<dbReference type="PANTHER" id="PTHR46112:SF3">
    <property type="entry name" value="AMINOPEPTIDASE YPDF"/>
    <property type="match status" value="1"/>
</dbReference>
<dbReference type="Pfam" id="PF00557">
    <property type="entry name" value="Peptidase_M24"/>
    <property type="match status" value="1"/>
</dbReference>
<evidence type="ECO:0000259" key="1">
    <source>
        <dbReference type="Pfam" id="PF00557"/>
    </source>
</evidence>
<dbReference type="InterPro" id="IPR050659">
    <property type="entry name" value="Peptidase_M24B"/>
</dbReference>
<name>A0ABS3ASJ1_9BACT</name>
<dbReference type="InterPro" id="IPR036005">
    <property type="entry name" value="Creatinase/aminopeptidase-like"/>
</dbReference>
<proteinExistence type="predicted"/>
<sequence length="396" mass="44668">MELNQKIKEARECLVQEGIDGWLFYDFRGNNEIACQFLNIDKAHRTRRWFYWLPVVGEPVKILHAIEQKPLSHLPGEKLVYNSWQQLDHHLSSLLTGRKKVAMEYSPNNAIPYVSKVDGGTVDAVRKCGVEVVSSAQIMQYYQQFWDEKTLQSHLFAADLVDTIAADSWALIKGHLESGKTINEYDVHKFIEEQFEANNCYSDGSPICAVNAHAADPHYVPTAKGALLIKKGDFVLIDLWCRHKDPGSAFADIARVAVADVEPTQKHQEVFNVVKHARLAGVDLIKARYKEGRAVQGWEVDQVCRQIISDAGYGEFFTHRTGHNIGIEGNHGDGTHLDNFETQDFRYLLPGTCCSVEPGIYLPGEFGVRLEFDLVITRDKTIRITGGIQDEIVTLL</sequence>
<accession>A0ABS3ASJ1</accession>
<dbReference type="SUPFAM" id="SSF55920">
    <property type="entry name" value="Creatinase/aminopeptidase"/>
    <property type="match status" value="1"/>
</dbReference>